<accession>A0A5N0E8D9</accession>
<gene>
    <name evidence="1" type="ORF">F3087_29610</name>
</gene>
<keyword evidence="2" id="KW-1185">Reference proteome</keyword>
<dbReference type="OrthoDB" id="487569at2"/>
<organism evidence="1 2">
    <name type="scientific">Nocardia colli</name>
    <dbReference type="NCBI Taxonomy" id="2545717"/>
    <lineage>
        <taxon>Bacteria</taxon>
        <taxon>Bacillati</taxon>
        <taxon>Actinomycetota</taxon>
        <taxon>Actinomycetes</taxon>
        <taxon>Mycobacteriales</taxon>
        <taxon>Nocardiaceae</taxon>
        <taxon>Nocardia</taxon>
    </lineage>
</organism>
<dbReference type="AlphaFoldDB" id="A0A5N0E8D9"/>
<name>A0A5N0E8D9_9NOCA</name>
<sequence length="117" mass="13198">MPAKRGDRVAPPARPGGWEARFATSEAAKGWEDLCRAARSNTWEAWIVLTERPTTPENSARQHRLRDRFATRAIGGRTLEQWQYEVTAGGRIWYCPDPDARIVWVVLAGLSHPKGTE</sequence>
<dbReference type="EMBL" id="VXLC01000016">
    <property type="protein sequence ID" value="KAA8885010.1"/>
    <property type="molecule type" value="Genomic_DNA"/>
</dbReference>
<comment type="caution">
    <text evidence="1">The sequence shown here is derived from an EMBL/GenBank/DDBJ whole genome shotgun (WGS) entry which is preliminary data.</text>
</comment>
<protein>
    <recommendedName>
        <fullName evidence="3">Type II toxin-antitoxin system RelE/ParE family toxin</fullName>
    </recommendedName>
</protein>
<reference evidence="1 2" key="1">
    <citation type="submission" date="2019-09" db="EMBL/GenBank/DDBJ databases">
        <authorList>
            <person name="Wang X."/>
        </authorList>
    </citation>
    <scope>NUCLEOTIDE SEQUENCE [LARGE SCALE GENOMIC DNA]</scope>
    <source>
        <strain evidence="1 2">CICC 11023</strain>
    </source>
</reference>
<evidence type="ECO:0000313" key="1">
    <source>
        <dbReference type="EMBL" id="KAA8885010.1"/>
    </source>
</evidence>
<dbReference type="Proteomes" id="UP000323876">
    <property type="component" value="Unassembled WGS sequence"/>
</dbReference>
<evidence type="ECO:0008006" key="3">
    <source>
        <dbReference type="Google" id="ProtNLM"/>
    </source>
</evidence>
<proteinExistence type="predicted"/>
<evidence type="ECO:0000313" key="2">
    <source>
        <dbReference type="Proteomes" id="UP000323876"/>
    </source>
</evidence>